<accession>A0AAD9EIC5</accession>
<feature type="region of interest" description="Disordered" evidence="1">
    <location>
        <begin position="33"/>
        <end position="52"/>
    </location>
</feature>
<sequence length="52" mass="6051">MTPPSRYPGYALALAYEQWPNLICEACRQGQHRHKPISQDHNCRKNKVRSAE</sequence>
<keyword evidence="3" id="KW-1185">Reference proteome</keyword>
<comment type="caution">
    <text evidence="2">The sequence shown here is derived from an EMBL/GenBank/DDBJ whole genome shotgun (WGS) entry which is preliminary data.</text>
</comment>
<evidence type="ECO:0000256" key="1">
    <source>
        <dbReference type="SAM" id="MobiDB-lite"/>
    </source>
</evidence>
<dbReference type="Proteomes" id="UP001243330">
    <property type="component" value="Unassembled WGS sequence"/>
</dbReference>
<organism evidence="2 3">
    <name type="scientific">Colletotrichum chrysophilum</name>
    <dbReference type="NCBI Taxonomy" id="1836956"/>
    <lineage>
        <taxon>Eukaryota</taxon>
        <taxon>Fungi</taxon>
        <taxon>Dikarya</taxon>
        <taxon>Ascomycota</taxon>
        <taxon>Pezizomycotina</taxon>
        <taxon>Sordariomycetes</taxon>
        <taxon>Hypocreomycetidae</taxon>
        <taxon>Glomerellales</taxon>
        <taxon>Glomerellaceae</taxon>
        <taxon>Colletotrichum</taxon>
        <taxon>Colletotrichum gloeosporioides species complex</taxon>
    </lineage>
</organism>
<evidence type="ECO:0000313" key="2">
    <source>
        <dbReference type="EMBL" id="KAK1845911.1"/>
    </source>
</evidence>
<protein>
    <submittedName>
        <fullName evidence="2">Uncharacterized protein</fullName>
    </submittedName>
</protein>
<evidence type="ECO:0000313" key="3">
    <source>
        <dbReference type="Proteomes" id="UP001243330"/>
    </source>
</evidence>
<gene>
    <name evidence="2" type="ORF">CCHR01_11459</name>
</gene>
<dbReference type="AlphaFoldDB" id="A0AAD9EIC5"/>
<name>A0AAD9EIC5_9PEZI</name>
<feature type="compositionally biased region" description="Basic and acidic residues" evidence="1">
    <location>
        <begin position="37"/>
        <end position="52"/>
    </location>
</feature>
<reference evidence="2" key="1">
    <citation type="submission" date="2023-01" db="EMBL/GenBank/DDBJ databases">
        <title>Colletotrichum chrysophilum M932 genome sequence.</title>
        <authorList>
            <person name="Baroncelli R."/>
        </authorList>
    </citation>
    <scope>NUCLEOTIDE SEQUENCE</scope>
    <source>
        <strain evidence="2">M932</strain>
    </source>
</reference>
<dbReference type="EMBL" id="JAQOWY010000255">
    <property type="protein sequence ID" value="KAK1845911.1"/>
    <property type="molecule type" value="Genomic_DNA"/>
</dbReference>
<proteinExistence type="predicted"/>